<organism evidence="3 4">
    <name type="scientific">Thioflexithrix psekupsensis</name>
    <dbReference type="NCBI Taxonomy" id="1570016"/>
    <lineage>
        <taxon>Bacteria</taxon>
        <taxon>Pseudomonadati</taxon>
        <taxon>Pseudomonadota</taxon>
        <taxon>Gammaproteobacteria</taxon>
        <taxon>Thiotrichales</taxon>
        <taxon>Thioflexithrix</taxon>
    </lineage>
</organism>
<feature type="region of interest" description="Disordered" evidence="1">
    <location>
        <begin position="36"/>
        <end position="107"/>
    </location>
</feature>
<feature type="compositionally biased region" description="Basic and acidic residues" evidence="1">
    <location>
        <begin position="91"/>
        <end position="102"/>
    </location>
</feature>
<proteinExistence type="predicted"/>
<evidence type="ECO:0000313" key="4">
    <source>
        <dbReference type="Proteomes" id="UP000194798"/>
    </source>
</evidence>
<dbReference type="RefSeq" id="WP_086488707.1">
    <property type="nucleotide sequence ID" value="NZ_MSLT01000018.1"/>
</dbReference>
<reference evidence="3 4" key="1">
    <citation type="submission" date="2016-12" db="EMBL/GenBank/DDBJ databases">
        <title>Thioflexothrix psekupsii D3 genome sequencing and assembly.</title>
        <authorList>
            <person name="Fomenkov A."/>
            <person name="Vincze T."/>
            <person name="Grabovich M."/>
            <person name="Anton B.P."/>
            <person name="Dubinina G."/>
            <person name="Orlova M."/>
            <person name="Belousova E."/>
            <person name="Roberts R.J."/>
        </authorList>
    </citation>
    <scope>NUCLEOTIDE SEQUENCE [LARGE SCALE GENOMIC DNA]</scope>
    <source>
        <strain evidence="3">D3</strain>
    </source>
</reference>
<dbReference type="InterPro" id="IPR025392">
    <property type="entry name" value="DUF4124"/>
</dbReference>
<dbReference type="Proteomes" id="UP000194798">
    <property type="component" value="Unassembled WGS sequence"/>
</dbReference>
<gene>
    <name evidence="3" type="ORF">TPSD3_11545</name>
</gene>
<name>A0A251X6J2_9GAMM</name>
<evidence type="ECO:0000256" key="1">
    <source>
        <dbReference type="SAM" id="MobiDB-lite"/>
    </source>
</evidence>
<dbReference type="OrthoDB" id="7068596at2"/>
<protein>
    <recommendedName>
        <fullName evidence="2">DUF4124 domain-containing protein</fullName>
    </recommendedName>
</protein>
<comment type="caution">
    <text evidence="3">The sequence shown here is derived from an EMBL/GenBank/DDBJ whole genome shotgun (WGS) entry which is preliminary data.</text>
</comment>
<evidence type="ECO:0000313" key="3">
    <source>
        <dbReference type="EMBL" id="OUD13258.1"/>
    </source>
</evidence>
<evidence type="ECO:0000259" key="2">
    <source>
        <dbReference type="Pfam" id="PF13511"/>
    </source>
</evidence>
<feature type="domain" description="DUF4124" evidence="2">
    <location>
        <begin position="19"/>
        <end position="70"/>
    </location>
</feature>
<feature type="compositionally biased region" description="Low complexity" evidence="1">
    <location>
        <begin position="65"/>
        <end position="74"/>
    </location>
</feature>
<dbReference type="AlphaFoldDB" id="A0A251X6J2"/>
<dbReference type="Pfam" id="PF13511">
    <property type="entry name" value="DUF4124"/>
    <property type="match status" value="1"/>
</dbReference>
<accession>A0A251X6J2</accession>
<keyword evidence="4" id="KW-1185">Reference proteome</keyword>
<dbReference type="EMBL" id="MSLT01000018">
    <property type="protein sequence ID" value="OUD13258.1"/>
    <property type="molecule type" value="Genomic_DNA"/>
</dbReference>
<sequence length="161" mass="17802">MLKMNSVYMGLSLLVVVFNGSAAELYRWVDQDGNVQFTQTPPPETAQDVTTRPLESARPTPPAASPANAQNDQPSDSAVNASELPDEELSDEAKKIQQHKAENCQTARDNLARLNAGEPLMEADPANPSLYRLMPDDTRRRETERAQAYLDSFCRDPDAPQ</sequence>